<keyword evidence="3" id="KW-1185">Reference proteome</keyword>
<dbReference type="Proteomes" id="UP000185192">
    <property type="component" value="Unassembled WGS sequence"/>
</dbReference>
<evidence type="ECO:0008006" key="4">
    <source>
        <dbReference type="Google" id="ProtNLM"/>
    </source>
</evidence>
<organism evidence="2 3">
    <name type="scientific">Parasphingorhabdus marina DSM 22363</name>
    <dbReference type="NCBI Taxonomy" id="1123272"/>
    <lineage>
        <taxon>Bacteria</taxon>
        <taxon>Pseudomonadati</taxon>
        <taxon>Pseudomonadota</taxon>
        <taxon>Alphaproteobacteria</taxon>
        <taxon>Sphingomonadales</taxon>
        <taxon>Sphingomonadaceae</taxon>
        <taxon>Parasphingorhabdus</taxon>
    </lineage>
</organism>
<gene>
    <name evidence="2" type="ORF">SAMN02745824_0177</name>
</gene>
<dbReference type="RefSeq" id="WP_143182680.1">
    <property type="nucleotide sequence ID" value="NZ_FSQW01000001.1"/>
</dbReference>
<accession>A0A1N6CM44</accession>
<feature type="signal peptide" evidence="1">
    <location>
        <begin position="1"/>
        <end position="23"/>
    </location>
</feature>
<dbReference type="EMBL" id="FSQW01000001">
    <property type="protein sequence ID" value="SIN59648.1"/>
    <property type="molecule type" value="Genomic_DNA"/>
</dbReference>
<feature type="chain" id="PRO_5013042912" description="DUF4412 domain-containing protein" evidence="1">
    <location>
        <begin position="24"/>
        <end position="329"/>
    </location>
</feature>
<proteinExistence type="predicted"/>
<evidence type="ECO:0000256" key="1">
    <source>
        <dbReference type="SAM" id="SignalP"/>
    </source>
</evidence>
<keyword evidence="1" id="KW-0732">Signal</keyword>
<dbReference type="AlphaFoldDB" id="A0A1N6CM44"/>
<reference evidence="3" key="1">
    <citation type="submission" date="2016-11" db="EMBL/GenBank/DDBJ databases">
        <authorList>
            <person name="Varghese N."/>
            <person name="Submissions S."/>
        </authorList>
    </citation>
    <scope>NUCLEOTIDE SEQUENCE [LARGE SCALE GENOMIC DNA]</scope>
    <source>
        <strain evidence="3">DSM 22363</strain>
    </source>
</reference>
<dbReference type="OrthoDB" id="7466572at2"/>
<evidence type="ECO:0000313" key="3">
    <source>
        <dbReference type="Proteomes" id="UP000185192"/>
    </source>
</evidence>
<evidence type="ECO:0000313" key="2">
    <source>
        <dbReference type="EMBL" id="SIN59648.1"/>
    </source>
</evidence>
<protein>
    <recommendedName>
        <fullName evidence="4">DUF4412 domain-containing protein</fullName>
    </recommendedName>
</protein>
<name>A0A1N6CM44_9SPHN</name>
<sequence length="329" mass="36833">MKRLFCKFAAGLMLGSLATSISAQSETPDRDKSVDQEAETVVIPFAPATGVDMLYEITRDKGDAKIQKMQQKVRFTRSEEGYVMTVIPVAVLINGEMTSFSPFSEEIERMSPFSKEISYDLASDGTILRMRDWEQLKQNLQSPQGGLRSVMQGTTDGDDADAQLAEKVTLFFSRMTSEQAANYFLKDWIPVLGYGGLELELDVDYEADTSMDFGGVPVPAKSLLGLSRDQDSDTLIYFEQTNAGKSDQENEMFSDFEKLMEGMFDGDQEKLEQFQKTMKQLQKANVTQSVNARFDDKTGMPISFEGISSMSFESGENFRRITTITLLSK</sequence>